<evidence type="ECO:0000313" key="2">
    <source>
        <dbReference type="Proteomes" id="UP000827976"/>
    </source>
</evidence>
<protein>
    <submittedName>
        <fullName evidence="1">Bet v I type allergen protein</fullName>
    </submittedName>
</protein>
<accession>A0ACB7VPV5</accession>
<gene>
    <name evidence="1" type="ORF">IHE45_07G017600</name>
</gene>
<dbReference type="EMBL" id="CM037017">
    <property type="protein sequence ID" value="KAH7676464.1"/>
    <property type="molecule type" value="Genomic_DNA"/>
</dbReference>
<dbReference type="Proteomes" id="UP000827976">
    <property type="component" value="Chromosome 7"/>
</dbReference>
<organism evidence="1 2">
    <name type="scientific">Dioscorea alata</name>
    <name type="common">Purple yam</name>
    <dbReference type="NCBI Taxonomy" id="55571"/>
    <lineage>
        <taxon>Eukaryota</taxon>
        <taxon>Viridiplantae</taxon>
        <taxon>Streptophyta</taxon>
        <taxon>Embryophyta</taxon>
        <taxon>Tracheophyta</taxon>
        <taxon>Spermatophyta</taxon>
        <taxon>Magnoliopsida</taxon>
        <taxon>Liliopsida</taxon>
        <taxon>Dioscoreales</taxon>
        <taxon>Dioscoreaceae</taxon>
        <taxon>Dioscorea</taxon>
    </lineage>
</organism>
<keyword evidence="2" id="KW-1185">Reference proteome</keyword>
<sequence length="161" mass="17217">MVAGSFTHETTSSVAPDRLWKAAILDHELIPKLCAEQIASLELLEGDGGVGTITKLTLTPAANAPFSYVKEKVDVLDHENKVYKYSSVEGGLLGVRFNSCSFEIKFAPSHEGGTIGKLTCHYDTTDDTPVGEEEKGQILTGLLGMLNAVEAYLVANPTAFA</sequence>
<reference evidence="2" key="1">
    <citation type="journal article" date="2022" name="Nat. Commun.">
        <title>Chromosome evolution and the genetic basis of agronomically important traits in greater yam.</title>
        <authorList>
            <person name="Bredeson J.V."/>
            <person name="Lyons J.B."/>
            <person name="Oniyinde I.O."/>
            <person name="Okereke N.R."/>
            <person name="Kolade O."/>
            <person name="Nnabue I."/>
            <person name="Nwadili C.O."/>
            <person name="Hribova E."/>
            <person name="Parker M."/>
            <person name="Nwogha J."/>
            <person name="Shu S."/>
            <person name="Carlson J."/>
            <person name="Kariba R."/>
            <person name="Muthemba S."/>
            <person name="Knop K."/>
            <person name="Barton G.J."/>
            <person name="Sherwood A.V."/>
            <person name="Lopez-Montes A."/>
            <person name="Asiedu R."/>
            <person name="Jamnadass R."/>
            <person name="Muchugi A."/>
            <person name="Goodstein D."/>
            <person name="Egesi C.N."/>
            <person name="Featherston J."/>
            <person name="Asfaw A."/>
            <person name="Simpson G.G."/>
            <person name="Dolezel J."/>
            <person name="Hendre P.S."/>
            <person name="Van Deynze A."/>
            <person name="Kumar P.L."/>
            <person name="Obidiegwu J.E."/>
            <person name="Bhattacharjee R."/>
            <person name="Rokhsar D.S."/>
        </authorList>
    </citation>
    <scope>NUCLEOTIDE SEQUENCE [LARGE SCALE GENOMIC DNA]</scope>
    <source>
        <strain evidence="2">cv. TDa95/00328</strain>
    </source>
</reference>
<proteinExistence type="predicted"/>
<name>A0ACB7VPV5_DIOAL</name>
<evidence type="ECO:0000313" key="1">
    <source>
        <dbReference type="EMBL" id="KAH7676464.1"/>
    </source>
</evidence>
<comment type="caution">
    <text evidence="1">The sequence shown here is derived from an EMBL/GenBank/DDBJ whole genome shotgun (WGS) entry which is preliminary data.</text>
</comment>